<sequence length="225" mass="24906">MTLHEPATFVTDLLLAALGLCLALKLSKSDLISPARRWWIRAMSLMAASALAGGFYHGFAPEFPILEPWWWRVVLWIICGLGFAIGMSMLHELGLGSLRFWRMALAAKLAAFAIAVFFKPEFVVAMADYGSAMIAWLIAAICVRASWRAPMLAGLGLSILAGVIQQTQWKLHARFNHNDLFHVIQAMALIAFYHAGRRLGPEKSGRLTRGGLAVLRADDADRYHT</sequence>
<proteinExistence type="predicted"/>
<dbReference type="EMBL" id="CP051774">
    <property type="protein sequence ID" value="QJE95589.1"/>
    <property type="molecule type" value="Genomic_DNA"/>
</dbReference>
<name>A0A858RGN5_9BACT</name>
<protein>
    <submittedName>
        <fullName evidence="2">Uncharacterized protein</fullName>
    </submittedName>
</protein>
<evidence type="ECO:0000256" key="1">
    <source>
        <dbReference type="SAM" id="Phobius"/>
    </source>
</evidence>
<keyword evidence="1" id="KW-0812">Transmembrane</keyword>
<keyword evidence="1" id="KW-1133">Transmembrane helix</keyword>
<dbReference type="Pfam" id="PF22285">
    <property type="entry name" value="DUF6962"/>
    <property type="match status" value="1"/>
</dbReference>
<dbReference type="AlphaFoldDB" id="A0A858RGN5"/>
<feature type="transmembrane region" description="Helical" evidence="1">
    <location>
        <begin position="6"/>
        <end position="26"/>
    </location>
</feature>
<dbReference type="Proteomes" id="UP000501812">
    <property type="component" value="Chromosome"/>
</dbReference>
<gene>
    <name evidence="2" type="ORF">HHL09_07240</name>
</gene>
<dbReference type="InterPro" id="IPR054235">
    <property type="entry name" value="DUF6962"/>
</dbReference>
<dbReference type="RefSeq" id="WP_169453903.1">
    <property type="nucleotide sequence ID" value="NZ_CP051774.1"/>
</dbReference>
<dbReference type="KEGG" id="luo:HHL09_07240"/>
<reference evidence="2 3" key="1">
    <citation type="submission" date="2020-04" db="EMBL/GenBank/DDBJ databases">
        <title>Luteolibacter sp. G-1-1-1 isolated from soil.</title>
        <authorList>
            <person name="Dahal R.H."/>
        </authorList>
    </citation>
    <scope>NUCLEOTIDE SEQUENCE [LARGE SCALE GENOMIC DNA]</scope>
    <source>
        <strain evidence="2 3">G-1-1-1</strain>
    </source>
</reference>
<evidence type="ECO:0000313" key="2">
    <source>
        <dbReference type="EMBL" id="QJE95589.1"/>
    </source>
</evidence>
<feature type="transmembrane region" description="Helical" evidence="1">
    <location>
        <begin position="100"/>
        <end position="118"/>
    </location>
</feature>
<keyword evidence="1" id="KW-0472">Membrane</keyword>
<feature type="transmembrane region" description="Helical" evidence="1">
    <location>
        <begin position="69"/>
        <end position="88"/>
    </location>
</feature>
<accession>A0A858RGN5</accession>
<feature type="transmembrane region" description="Helical" evidence="1">
    <location>
        <begin position="38"/>
        <end position="57"/>
    </location>
</feature>
<keyword evidence="3" id="KW-1185">Reference proteome</keyword>
<organism evidence="2 3">
    <name type="scientific">Luteolibacter luteus</name>
    <dbReference type="NCBI Taxonomy" id="2728835"/>
    <lineage>
        <taxon>Bacteria</taxon>
        <taxon>Pseudomonadati</taxon>
        <taxon>Verrucomicrobiota</taxon>
        <taxon>Verrucomicrobiia</taxon>
        <taxon>Verrucomicrobiales</taxon>
        <taxon>Verrucomicrobiaceae</taxon>
        <taxon>Luteolibacter</taxon>
    </lineage>
</organism>
<evidence type="ECO:0000313" key="3">
    <source>
        <dbReference type="Proteomes" id="UP000501812"/>
    </source>
</evidence>
<feature type="transmembrane region" description="Helical" evidence="1">
    <location>
        <begin position="124"/>
        <end position="143"/>
    </location>
</feature>